<dbReference type="InterPro" id="IPR018011">
    <property type="entry name" value="Carb_sulfotrans_8-10"/>
</dbReference>
<organism evidence="8 9">
    <name type="scientific">Agaribacter marinus</name>
    <dbReference type="NCBI Taxonomy" id="1431249"/>
    <lineage>
        <taxon>Bacteria</taxon>
        <taxon>Pseudomonadati</taxon>
        <taxon>Pseudomonadota</taxon>
        <taxon>Gammaproteobacteria</taxon>
        <taxon>Alteromonadales</taxon>
        <taxon>Alteromonadaceae</taxon>
        <taxon>Agaribacter</taxon>
    </lineage>
</organism>
<evidence type="ECO:0000313" key="9">
    <source>
        <dbReference type="Proteomes" id="UP001156601"/>
    </source>
</evidence>
<evidence type="ECO:0000313" key="8">
    <source>
        <dbReference type="EMBL" id="GLR71873.1"/>
    </source>
</evidence>
<dbReference type="GO" id="GO:0008146">
    <property type="term" value="F:sulfotransferase activity"/>
    <property type="evidence" value="ECO:0007669"/>
    <property type="project" value="InterPro"/>
</dbReference>
<evidence type="ECO:0000256" key="5">
    <source>
        <dbReference type="ARBA" id="ARBA00023034"/>
    </source>
</evidence>
<keyword evidence="7" id="KW-0325">Glycoprotein</keyword>
<comment type="caution">
    <text evidence="8">The sequence shown here is derived from an EMBL/GenBank/DDBJ whole genome shotgun (WGS) entry which is preliminary data.</text>
</comment>
<dbReference type="PANTHER" id="PTHR12137:SF33">
    <property type="entry name" value="CARBOHYDRATE SULFOTRANSFERASE 14"/>
    <property type="match status" value="1"/>
</dbReference>
<protein>
    <recommendedName>
        <fullName evidence="10">Sulfotransferase family protein</fullName>
    </recommendedName>
</protein>
<keyword evidence="9" id="KW-1185">Reference proteome</keyword>
<gene>
    <name evidence="8" type="ORF">GCM10007852_27810</name>
</gene>
<reference evidence="8" key="2">
    <citation type="submission" date="2023-01" db="EMBL/GenBank/DDBJ databases">
        <title>Draft genome sequence of Agaribacter marinus strain NBRC 110023.</title>
        <authorList>
            <person name="Sun Q."/>
            <person name="Mori K."/>
        </authorList>
    </citation>
    <scope>NUCLEOTIDE SEQUENCE</scope>
    <source>
        <strain evidence="8">NBRC 110023</strain>
    </source>
</reference>
<evidence type="ECO:0000256" key="1">
    <source>
        <dbReference type="ARBA" id="ARBA00004323"/>
    </source>
</evidence>
<accession>A0AA37T4H2</accession>
<comment type="subcellular location">
    <subcellularLocation>
        <location evidence="1">Golgi apparatus membrane</location>
        <topology evidence="1">Single-pass type II membrane protein</topology>
    </subcellularLocation>
</comment>
<dbReference type="Pfam" id="PF03567">
    <property type="entry name" value="Sulfotransfer_2"/>
    <property type="match status" value="1"/>
</dbReference>
<dbReference type="Proteomes" id="UP001156601">
    <property type="component" value="Unassembled WGS sequence"/>
</dbReference>
<keyword evidence="2" id="KW-0808">Transferase</keyword>
<dbReference type="InterPro" id="IPR005331">
    <property type="entry name" value="Sulfotransferase"/>
</dbReference>
<name>A0AA37T4H2_9ALTE</name>
<dbReference type="GO" id="GO:0016051">
    <property type="term" value="P:carbohydrate biosynthetic process"/>
    <property type="evidence" value="ECO:0007669"/>
    <property type="project" value="InterPro"/>
</dbReference>
<dbReference type="PANTHER" id="PTHR12137">
    <property type="entry name" value="CARBOHYDRATE SULFOTRANSFERASE"/>
    <property type="match status" value="1"/>
</dbReference>
<sequence>MIRYFRYSSANNNPLASNPRHKLANNHALNIYLADAIYSFIPKNACSTMRTSLALANGCIQDPKEFNWIHKNNFTFSAGISQLLKAKYTFTILRCPFSRLASAYLDKIVNRDSVAWGYYELRERKVELEDVSFASFVKSMTVPRVKNGNPHWRPQVDFLVYKEYDDYFAMENFSYVVKTLKEKIDLDVIDARKLTNHGVDGLELIDGEDFSNAKPIEFLKMKAEGNYPSARSLYSPELIKSVRATFKADFDLYKSLFGTDNLLFK</sequence>
<evidence type="ECO:0008006" key="10">
    <source>
        <dbReference type="Google" id="ProtNLM"/>
    </source>
</evidence>
<dbReference type="RefSeq" id="WP_284218204.1">
    <property type="nucleotide sequence ID" value="NZ_BSOT01000006.1"/>
</dbReference>
<evidence type="ECO:0000256" key="4">
    <source>
        <dbReference type="ARBA" id="ARBA00022989"/>
    </source>
</evidence>
<dbReference type="GO" id="GO:0016020">
    <property type="term" value="C:membrane"/>
    <property type="evidence" value="ECO:0007669"/>
    <property type="project" value="InterPro"/>
</dbReference>
<keyword evidence="3" id="KW-0812">Transmembrane</keyword>
<dbReference type="AlphaFoldDB" id="A0AA37T4H2"/>
<evidence type="ECO:0000256" key="7">
    <source>
        <dbReference type="ARBA" id="ARBA00023180"/>
    </source>
</evidence>
<evidence type="ECO:0000256" key="2">
    <source>
        <dbReference type="ARBA" id="ARBA00022679"/>
    </source>
</evidence>
<keyword evidence="4" id="KW-1133">Transmembrane helix</keyword>
<keyword evidence="5" id="KW-0333">Golgi apparatus</keyword>
<dbReference type="EMBL" id="BSOT01000006">
    <property type="protein sequence ID" value="GLR71873.1"/>
    <property type="molecule type" value="Genomic_DNA"/>
</dbReference>
<proteinExistence type="predicted"/>
<evidence type="ECO:0000256" key="6">
    <source>
        <dbReference type="ARBA" id="ARBA00023136"/>
    </source>
</evidence>
<evidence type="ECO:0000256" key="3">
    <source>
        <dbReference type="ARBA" id="ARBA00022692"/>
    </source>
</evidence>
<keyword evidence="6" id="KW-0472">Membrane</keyword>
<reference evidence="8" key="1">
    <citation type="journal article" date="2014" name="Int. J. Syst. Evol. Microbiol.">
        <title>Complete genome sequence of Corynebacterium casei LMG S-19264T (=DSM 44701T), isolated from a smear-ripened cheese.</title>
        <authorList>
            <consortium name="US DOE Joint Genome Institute (JGI-PGF)"/>
            <person name="Walter F."/>
            <person name="Albersmeier A."/>
            <person name="Kalinowski J."/>
            <person name="Ruckert C."/>
        </authorList>
    </citation>
    <scope>NUCLEOTIDE SEQUENCE</scope>
    <source>
        <strain evidence="8">NBRC 110023</strain>
    </source>
</reference>